<comment type="similarity">
    <text evidence="1">Belongs to the 'GDXG' lipolytic enzyme family.</text>
</comment>
<feature type="compositionally biased region" description="Polar residues" evidence="4">
    <location>
        <begin position="439"/>
        <end position="450"/>
    </location>
</feature>
<dbReference type="PROSITE" id="PS01174">
    <property type="entry name" value="LIPASE_GDXG_SER"/>
    <property type="match status" value="1"/>
</dbReference>
<dbReference type="PANTHER" id="PTHR48081">
    <property type="entry name" value="AB HYDROLASE SUPERFAMILY PROTEIN C4A8.06C"/>
    <property type="match status" value="1"/>
</dbReference>
<evidence type="ECO:0000256" key="4">
    <source>
        <dbReference type="SAM" id="MobiDB-lite"/>
    </source>
</evidence>
<feature type="region of interest" description="Disordered" evidence="4">
    <location>
        <begin position="140"/>
        <end position="173"/>
    </location>
</feature>
<feature type="compositionally biased region" description="Low complexity" evidence="4">
    <location>
        <begin position="1207"/>
        <end position="1227"/>
    </location>
</feature>
<feature type="compositionally biased region" description="Acidic residues" evidence="4">
    <location>
        <begin position="788"/>
        <end position="801"/>
    </location>
</feature>
<dbReference type="InterPro" id="IPR002168">
    <property type="entry name" value="Lipase_GDXG_HIS_AS"/>
</dbReference>
<feature type="region of interest" description="Disordered" evidence="4">
    <location>
        <begin position="662"/>
        <end position="686"/>
    </location>
</feature>
<protein>
    <submittedName>
        <fullName evidence="6">Alpha/beta-hydrolase</fullName>
    </submittedName>
</protein>
<accession>A0A316TZZ6</accession>
<dbReference type="PANTHER" id="PTHR48081:SF8">
    <property type="entry name" value="ALPHA_BETA HYDROLASE FOLD-3 DOMAIN-CONTAINING PROTEIN-RELATED"/>
    <property type="match status" value="1"/>
</dbReference>
<dbReference type="InterPro" id="IPR050300">
    <property type="entry name" value="GDXG_lipolytic_enzyme"/>
</dbReference>
<feature type="region of interest" description="Disordered" evidence="4">
    <location>
        <begin position="1"/>
        <end position="82"/>
    </location>
</feature>
<feature type="compositionally biased region" description="Low complexity" evidence="4">
    <location>
        <begin position="28"/>
        <end position="42"/>
    </location>
</feature>
<feature type="compositionally biased region" description="Acidic residues" evidence="4">
    <location>
        <begin position="1153"/>
        <end position="1197"/>
    </location>
</feature>
<evidence type="ECO:0000259" key="5">
    <source>
        <dbReference type="Pfam" id="PF07859"/>
    </source>
</evidence>
<dbReference type="STRING" id="1684307.A0A316TZZ6"/>
<feature type="region of interest" description="Disordered" evidence="4">
    <location>
        <begin position="834"/>
        <end position="1018"/>
    </location>
</feature>
<feature type="region of interest" description="Disordered" evidence="4">
    <location>
        <begin position="1153"/>
        <end position="1246"/>
    </location>
</feature>
<feature type="active site" evidence="3">
    <location>
        <position position="359"/>
    </location>
</feature>
<feature type="region of interest" description="Disordered" evidence="4">
    <location>
        <begin position="753"/>
        <end position="814"/>
    </location>
</feature>
<evidence type="ECO:0000313" key="7">
    <source>
        <dbReference type="Proteomes" id="UP000245942"/>
    </source>
</evidence>
<feature type="compositionally biased region" description="Low complexity" evidence="4">
    <location>
        <begin position="1065"/>
        <end position="1093"/>
    </location>
</feature>
<dbReference type="GeneID" id="37014892"/>
<reference evidence="6 7" key="1">
    <citation type="journal article" date="2018" name="Mol. Biol. Evol.">
        <title>Broad Genomic Sampling Reveals a Smut Pathogenic Ancestry of the Fungal Clade Ustilaginomycotina.</title>
        <authorList>
            <person name="Kijpornyongpan T."/>
            <person name="Mondo S.J."/>
            <person name="Barry K."/>
            <person name="Sandor L."/>
            <person name="Lee J."/>
            <person name="Lipzen A."/>
            <person name="Pangilinan J."/>
            <person name="LaButti K."/>
            <person name="Hainaut M."/>
            <person name="Henrissat B."/>
            <person name="Grigoriev I.V."/>
            <person name="Spatafora J.W."/>
            <person name="Aime M.C."/>
        </authorList>
    </citation>
    <scope>NUCLEOTIDE SEQUENCE [LARGE SCALE GENOMIC DNA]</scope>
    <source>
        <strain evidence="6 7">MCA 4718</strain>
    </source>
</reference>
<feature type="compositionally biased region" description="Basic and acidic residues" evidence="4">
    <location>
        <begin position="417"/>
        <end position="427"/>
    </location>
</feature>
<dbReference type="RefSeq" id="XP_025345919.1">
    <property type="nucleotide sequence ID" value="XM_025493158.1"/>
</dbReference>
<dbReference type="SUPFAM" id="SSF53474">
    <property type="entry name" value="alpha/beta-Hydrolases"/>
    <property type="match status" value="1"/>
</dbReference>
<sequence>MGGHSGASKPQQRRQANRPTMPTMSKRAAATTSSTPASTSSSVHSRGQQARRDSFTRARDGVSTMRPGKPTRRNSSSQHQRPVLGGMTALDLVLIAAAYAINLIKTLAIAELVDIAAKSLWYCFTSLPFDFYRRWTLSHPQPVSPESEPQDSDVNPASNVFRPSQRPHPLAPPPSQLSPFHHLVILITRFACMNFPHLLPRVLFAEDTMLPFVGWRTGGASWELMKEIRGEPIKTDSSPSPVPAFRAIWMGPDAYASSESRRQSETSRQASTILYLHGGGFSLGSVSFYAEALLRVLNKVCRFEAADPSAPLARCVAVEYDLGPTARFPAPLLQCLRCYAHLIEVERLDPSSITFAGDSAGGNLALAMLLTLNGQGGKEVYRERDWTKLPLPGKALLISPWVDLRPSQAHAFAALRKEEEMQRDTKQSAKSSHKKQSSFRDSLGTTTSHPEPSEDLTAAITSYEWDYVASETLLHFAQVYAGVLERPRRVIGPLGWVAHLGGILSRGLEEESQAGEAGQRKGKKATRTTHVADPARRLARAVKDFLEHPLFEQLVPKEELVRTSPPLSTAVVQPSFTSGLAPIFSSRERETDAVRSTKDLYFPILSSPSSASADLDSNPLLSPILGDWSKIQLERGCLVTWGERERMSADIEAWVELVHSGKSPEDLTPSRRDDRPRQDGEEERERYERLQRGKWLKTAVEHGSGGVHAWPFVAMYLAGTEAEREKGLELLGRFIARPIGGDVETLMAAEAAYSRPPDNDTAPSSPAWHQRGEDVSPPYSPGSLPSDIGEESEYDEGDEPADGSQSPMFTSRGGGRAFTEAEFKEVMGLGVQYGREPVMPGSPSSSRSAPTPPAPAPLTPPASTPSRETPIAPTTPPSRAAQLGRVDTTTTIPAYSPSLSSGSASPASSMKGSISRRMEREHSSGQISRGRKAEPTAPPLWWTNTPVGAAPAALPAQEVTSQVQALPRFESDEDDLEQDVDADTSSSSQLAPALSTLAYSSSPSRAAPRSDSDPGSEQLKASYFGLSYALRREAEEGLSDIAEESSVMSSGFASIAGGAGGGAHAGSSNLGPGAGAALQAGFSSSPGSSRSPSTAFRQPAGGAFLRYADDAGSLDLQGEGQLEEEEEMEGSSSIYSPVEFDEEEDIGVDAYVEEGDTIPDSDGAEYEGEYEAGEKLDDDVQAEVESESESEEGDGDTDTIGRRRSSESLTRTSAVRGGEAWWASGAGAAAGGGSASTASGRGPGPL</sequence>
<dbReference type="InterPro" id="IPR013094">
    <property type="entry name" value="AB_hydrolase_3"/>
</dbReference>
<dbReference type="EMBL" id="KZ819334">
    <property type="protein sequence ID" value="PWN18759.1"/>
    <property type="molecule type" value="Genomic_DNA"/>
</dbReference>
<keyword evidence="2 6" id="KW-0378">Hydrolase</keyword>
<feature type="compositionally biased region" description="Low complexity" evidence="4">
    <location>
        <begin position="1000"/>
        <end position="1009"/>
    </location>
</feature>
<evidence type="ECO:0000256" key="2">
    <source>
        <dbReference type="ARBA" id="ARBA00022801"/>
    </source>
</evidence>
<feature type="region of interest" description="Disordered" evidence="4">
    <location>
        <begin position="1052"/>
        <end position="1139"/>
    </location>
</feature>
<keyword evidence="7" id="KW-1185">Reference proteome</keyword>
<feature type="compositionally biased region" description="Pro residues" evidence="4">
    <location>
        <begin position="850"/>
        <end position="863"/>
    </location>
</feature>
<evidence type="ECO:0000313" key="6">
    <source>
        <dbReference type="EMBL" id="PWN18759.1"/>
    </source>
</evidence>
<feature type="compositionally biased region" description="Acidic residues" evidence="4">
    <location>
        <begin position="971"/>
        <end position="982"/>
    </location>
</feature>
<feature type="domain" description="Alpha/beta hydrolase fold-3" evidence="5">
    <location>
        <begin position="273"/>
        <end position="412"/>
    </location>
</feature>
<dbReference type="InterPro" id="IPR029058">
    <property type="entry name" value="AB_hydrolase_fold"/>
</dbReference>
<dbReference type="OrthoDB" id="2152029at2759"/>
<feature type="compositionally biased region" description="Basic and acidic residues" evidence="4">
    <location>
        <begin position="50"/>
        <end position="60"/>
    </location>
</feature>
<proteinExistence type="inferred from homology"/>
<organism evidence="6 7">
    <name type="scientific">Pseudomicrostroma glucosiphilum</name>
    <dbReference type="NCBI Taxonomy" id="1684307"/>
    <lineage>
        <taxon>Eukaryota</taxon>
        <taxon>Fungi</taxon>
        <taxon>Dikarya</taxon>
        <taxon>Basidiomycota</taxon>
        <taxon>Ustilaginomycotina</taxon>
        <taxon>Exobasidiomycetes</taxon>
        <taxon>Microstromatales</taxon>
        <taxon>Microstromatales incertae sedis</taxon>
        <taxon>Pseudomicrostroma</taxon>
    </lineage>
</organism>
<evidence type="ECO:0000256" key="1">
    <source>
        <dbReference type="ARBA" id="ARBA00010515"/>
    </source>
</evidence>
<dbReference type="AlphaFoldDB" id="A0A316TZZ6"/>
<evidence type="ECO:0000256" key="3">
    <source>
        <dbReference type="PROSITE-ProRule" id="PRU10038"/>
    </source>
</evidence>
<dbReference type="GO" id="GO:0016787">
    <property type="term" value="F:hydrolase activity"/>
    <property type="evidence" value="ECO:0007669"/>
    <property type="project" value="UniProtKB-KW"/>
</dbReference>
<feature type="compositionally biased region" description="Polar residues" evidence="4">
    <location>
        <begin position="152"/>
        <end position="162"/>
    </location>
</feature>
<gene>
    <name evidence="6" type="ORF">BCV69DRAFT_284744</name>
</gene>
<dbReference type="InterPro" id="IPR033140">
    <property type="entry name" value="Lipase_GDXG_put_SER_AS"/>
</dbReference>
<dbReference type="Pfam" id="PF07859">
    <property type="entry name" value="Abhydrolase_3"/>
    <property type="match status" value="1"/>
</dbReference>
<feature type="region of interest" description="Disordered" evidence="4">
    <location>
        <begin position="417"/>
        <end position="453"/>
    </location>
</feature>
<dbReference type="Gene3D" id="3.40.50.1820">
    <property type="entry name" value="alpha/beta hydrolase"/>
    <property type="match status" value="1"/>
</dbReference>
<feature type="region of interest" description="Disordered" evidence="4">
    <location>
        <begin position="511"/>
        <end position="530"/>
    </location>
</feature>
<feature type="compositionally biased region" description="Low complexity" evidence="4">
    <location>
        <begin position="896"/>
        <end position="915"/>
    </location>
</feature>
<dbReference type="PROSITE" id="PS01173">
    <property type="entry name" value="LIPASE_GDXG_HIS"/>
    <property type="match status" value="1"/>
</dbReference>
<dbReference type="Proteomes" id="UP000245942">
    <property type="component" value="Unassembled WGS sequence"/>
</dbReference>
<name>A0A316TZZ6_9BASI</name>